<name>W9CND9_SCLBF</name>
<dbReference type="OrthoDB" id="410701at2759"/>
<proteinExistence type="predicted"/>
<comment type="caution">
    <text evidence="2">The sequence shown here is derived from an EMBL/GenBank/DDBJ whole genome shotgun (WGS) entry which is preliminary data.</text>
</comment>
<evidence type="ECO:0000313" key="3">
    <source>
        <dbReference type="Proteomes" id="UP000019487"/>
    </source>
</evidence>
<evidence type="ECO:0000313" key="2">
    <source>
        <dbReference type="EMBL" id="ESZ96174.1"/>
    </source>
</evidence>
<feature type="region of interest" description="Disordered" evidence="1">
    <location>
        <begin position="46"/>
        <end position="78"/>
    </location>
</feature>
<gene>
    <name evidence="2" type="ORF">SBOR_3449</name>
</gene>
<dbReference type="HOGENOM" id="CLU_005247_0_1_1"/>
<organism evidence="2 3">
    <name type="scientific">Sclerotinia borealis (strain F-4128)</name>
    <dbReference type="NCBI Taxonomy" id="1432307"/>
    <lineage>
        <taxon>Eukaryota</taxon>
        <taxon>Fungi</taxon>
        <taxon>Dikarya</taxon>
        <taxon>Ascomycota</taxon>
        <taxon>Pezizomycotina</taxon>
        <taxon>Leotiomycetes</taxon>
        <taxon>Helotiales</taxon>
        <taxon>Sclerotiniaceae</taxon>
        <taxon>Sclerotinia</taxon>
    </lineage>
</organism>
<dbReference type="AlphaFoldDB" id="W9CND9"/>
<dbReference type="STRING" id="1432307.W9CND9"/>
<reference evidence="2 3" key="1">
    <citation type="journal article" date="2014" name="Genome Announc.">
        <title>Draft genome sequence of Sclerotinia borealis, a psychrophilic plant pathogenic fungus.</title>
        <authorList>
            <person name="Mardanov A.V."/>
            <person name="Beletsky A.V."/>
            <person name="Kadnikov V.V."/>
            <person name="Ignatov A.N."/>
            <person name="Ravin N.V."/>
        </authorList>
    </citation>
    <scope>NUCLEOTIDE SEQUENCE [LARGE SCALE GENOMIC DNA]</scope>
    <source>
        <strain evidence="3">F-4157</strain>
    </source>
</reference>
<accession>W9CND9</accession>
<dbReference type="EMBL" id="AYSA01000149">
    <property type="protein sequence ID" value="ESZ96174.1"/>
    <property type="molecule type" value="Genomic_DNA"/>
</dbReference>
<keyword evidence="3" id="KW-1185">Reference proteome</keyword>
<evidence type="ECO:0000256" key="1">
    <source>
        <dbReference type="SAM" id="MobiDB-lite"/>
    </source>
</evidence>
<feature type="compositionally biased region" description="Basic and acidic residues" evidence="1">
    <location>
        <begin position="57"/>
        <end position="71"/>
    </location>
</feature>
<dbReference type="Proteomes" id="UP000019487">
    <property type="component" value="Unassembled WGS sequence"/>
</dbReference>
<sequence length="943" mass="105896">MNGCNRPSILRNLAMPSHGVMPGSHPLSQYSEIRYIQGSPYHLPSPAPIRHYSNTSKLDEHGEDITSHKLPDQTAYPDGEDSIGFITKALPTSGNDVLKYSPANVCPTRKRSKSNRLKKALRPSSLEVLGKWLDLQDDNAREAYWQELRSKGSKVSESALPTILLQHIRRCPLTMNMTLSLEKRGFSKDDLVIWAWILQGQHLDEKAKRFFSSPSRKPTFILLEILRHDIEHVETFRSLLVYTWAQFFSVNSQECVGGSWSGVSESLFEEEADDSDNLLPFSSPGMEGTTFKVLISRLLYQARRLLPSAVFPISHMIPPYFFHHLNHGLLHVLSLPSRLEPLRSMGHNWHAQRVLLRLANRTSPPLIIDRLGYQSVQAVLLASQKTKEESRLAMLQARDWPPWRVDQDGMDAQRSSDEDMSRIVFAIRQMKQAGYSSSSNTHVYGILGGQEDDGTPTIHTRSMSKAHIRRQRSLVKLSPLNPHVWSARIKATRDVQEAWSAFKNFRHQGGTPTPSVYLAVMEKIEAENKRIGQSRMVDVLPGEGKEVLPPFSDNFSAFYKEELRPPSTIDSLYETMISSGIHPDSDCLRFMVSHARGIPDGIKYLRDSAQRDTFLDYLIGQVPDPPAKFTSAETRIIHAFVALLCRCADKLAPRAPSNSDFSMFQDFKGLHESSLNIINDINADGVMPQTLPRSKKSGINPLSHTLELIRTSQTKYRPTWYAVFDALARPGIIIDPNIIGDPQDDVNSWRISVATLQDFHDAGLELDPKGFQLICRCLEKAMLATSRTDEEPLFVDAIHLVKGEFAKLSSATTKCLGLSALSYNLNGAILHAYIRVLGLSKDFNGIQAVVEWMILHHKSLLTEARWSRNGHELLRRTLIAIKVFCNGTSHEDQARELVESVEGWTWPSDEDAIAYIEGCTSVAPGGSSSTISEPAVNKIASYY</sequence>
<protein>
    <submittedName>
        <fullName evidence="2">Uncharacterized protein</fullName>
    </submittedName>
</protein>